<dbReference type="AlphaFoldDB" id="A0A7S3CZH5"/>
<evidence type="ECO:0000313" key="3">
    <source>
        <dbReference type="EMBL" id="CAE0241721.1"/>
    </source>
</evidence>
<name>A0A7S3CZH5_9EUKA</name>
<feature type="compositionally biased region" description="Basic and acidic residues" evidence="1">
    <location>
        <begin position="1"/>
        <end position="24"/>
    </location>
</feature>
<proteinExistence type="predicted"/>
<dbReference type="EMBL" id="HBIB01006285">
    <property type="protein sequence ID" value="CAE0241721.1"/>
    <property type="molecule type" value="Transcribed_RNA"/>
</dbReference>
<feature type="region of interest" description="Disordered" evidence="1">
    <location>
        <begin position="1"/>
        <end position="55"/>
    </location>
</feature>
<gene>
    <name evidence="3" type="ORF">PBIL07802_LOCUS3883</name>
    <name evidence="4" type="ORF">PBIL07802_LOCUS3886</name>
</gene>
<accession>A0A7S3CZH5</accession>
<dbReference type="Pfam" id="PF09747">
    <property type="entry name" value="CCD97-like_C"/>
    <property type="match status" value="1"/>
</dbReference>
<reference evidence="3" key="1">
    <citation type="submission" date="2021-01" db="EMBL/GenBank/DDBJ databases">
        <authorList>
            <person name="Corre E."/>
            <person name="Pelletier E."/>
            <person name="Niang G."/>
            <person name="Scheremetjew M."/>
            <person name="Finn R."/>
            <person name="Kale V."/>
            <person name="Holt S."/>
            <person name="Cochrane G."/>
            <person name="Meng A."/>
            <person name="Brown T."/>
            <person name="Cohen L."/>
        </authorList>
    </citation>
    <scope>NUCLEOTIDE SEQUENCE</scope>
    <source>
        <strain evidence="3">NIES-2562</strain>
    </source>
</reference>
<sequence>MSRQDEASARDEARFRYVRDEEGTPLHGGDALSTKQKRRKQDNALDTPRPKSFGALCSENGKTEAAEMQHKVEGNAQGRCVDVREDLSARPDISREDEEEFLSLMVERFLSGRDEEFFDYRTVDNDERWYSKTTECLRVWY</sequence>
<organism evidence="3">
    <name type="scientific">Palpitomonas bilix</name>
    <dbReference type="NCBI Taxonomy" id="652834"/>
    <lineage>
        <taxon>Eukaryota</taxon>
        <taxon>Eukaryota incertae sedis</taxon>
    </lineage>
</organism>
<dbReference type="EMBL" id="HBIB01006290">
    <property type="protein sequence ID" value="CAE0241724.1"/>
    <property type="molecule type" value="Transcribed_RNA"/>
</dbReference>
<evidence type="ECO:0000313" key="4">
    <source>
        <dbReference type="EMBL" id="CAE0241724.1"/>
    </source>
</evidence>
<protein>
    <recommendedName>
        <fullName evidence="2">CCD97-like C-terminal domain-containing protein</fullName>
    </recommendedName>
</protein>
<evidence type="ECO:0000259" key="2">
    <source>
        <dbReference type="Pfam" id="PF09747"/>
    </source>
</evidence>
<dbReference type="InterPro" id="IPR040233">
    <property type="entry name" value="CCD97-like_C"/>
</dbReference>
<evidence type="ECO:0000256" key="1">
    <source>
        <dbReference type="SAM" id="MobiDB-lite"/>
    </source>
</evidence>
<feature type="domain" description="CCD97-like C-terminal" evidence="2">
    <location>
        <begin position="40"/>
        <end position="129"/>
    </location>
</feature>